<dbReference type="Gene3D" id="3.20.20.80">
    <property type="entry name" value="Glycosidases"/>
    <property type="match status" value="1"/>
</dbReference>
<evidence type="ECO:0000313" key="2">
    <source>
        <dbReference type="EMBL" id="MBR7741686.1"/>
    </source>
</evidence>
<dbReference type="Gene3D" id="3.40.50.880">
    <property type="match status" value="1"/>
</dbReference>
<accession>A0A941D594</accession>
<keyword evidence="3" id="KW-1185">Reference proteome</keyword>
<organism evidence="2 3">
    <name type="scientific">Phycicoccus avicenniae</name>
    <dbReference type="NCBI Taxonomy" id="2828860"/>
    <lineage>
        <taxon>Bacteria</taxon>
        <taxon>Bacillati</taxon>
        <taxon>Actinomycetota</taxon>
        <taxon>Actinomycetes</taxon>
        <taxon>Micrococcales</taxon>
        <taxon>Intrasporangiaceae</taxon>
        <taxon>Phycicoccus</taxon>
    </lineage>
</organism>
<reference evidence="2" key="1">
    <citation type="submission" date="2021-04" db="EMBL/GenBank/DDBJ databases">
        <title>Phycicoccus avicenniae sp. nov., a novel endophytic actinomycetes isolated from branch of Avicennia mariana.</title>
        <authorList>
            <person name="Tuo L."/>
        </authorList>
    </citation>
    <scope>NUCLEOTIDE SEQUENCE</scope>
    <source>
        <strain evidence="2">BSK3Z-2</strain>
    </source>
</reference>
<dbReference type="CDD" id="cd03143">
    <property type="entry name" value="A4_beta-galactosidase_middle_domain"/>
    <property type="match status" value="1"/>
</dbReference>
<dbReference type="InterPro" id="IPR017853">
    <property type="entry name" value="GH"/>
</dbReference>
<feature type="region of interest" description="Disordered" evidence="1">
    <location>
        <begin position="515"/>
        <end position="536"/>
    </location>
</feature>
<evidence type="ECO:0008006" key="4">
    <source>
        <dbReference type="Google" id="ProtNLM"/>
    </source>
</evidence>
<dbReference type="InterPro" id="IPR028212">
    <property type="entry name" value="GHL6"/>
</dbReference>
<dbReference type="SUPFAM" id="SSF52317">
    <property type="entry name" value="Class I glutamine amidotransferase-like"/>
    <property type="match status" value="1"/>
</dbReference>
<dbReference type="InterPro" id="IPR029062">
    <property type="entry name" value="Class_I_gatase-like"/>
</dbReference>
<gene>
    <name evidence="2" type="ORF">KC207_00055</name>
</gene>
<protein>
    <recommendedName>
        <fullName evidence="4">Beta-galactosidase trimerisation domain-containing protein</fullName>
    </recommendedName>
</protein>
<dbReference type="RefSeq" id="WP_211600760.1">
    <property type="nucleotide sequence ID" value="NZ_JAGSNF010000001.1"/>
</dbReference>
<evidence type="ECO:0000313" key="3">
    <source>
        <dbReference type="Proteomes" id="UP000677016"/>
    </source>
</evidence>
<name>A0A941D594_9MICO</name>
<dbReference type="EMBL" id="JAGSNF010000001">
    <property type="protein sequence ID" value="MBR7741686.1"/>
    <property type="molecule type" value="Genomic_DNA"/>
</dbReference>
<proteinExistence type="predicted"/>
<dbReference type="Pfam" id="PF14871">
    <property type="entry name" value="GHL6"/>
    <property type="match status" value="1"/>
</dbReference>
<dbReference type="SUPFAM" id="SSF51445">
    <property type="entry name" value="(Trans)glycosidases"/>
    <property type="match status" value="1"/>
</dbReference>
<evidence type="ECO:0000256" key="1">
    <source>
        <dbReference type="SAM" id="MobiDB-lite"/>
    </source>
</evidence>
<dbReference type="Proteomes" id="UP000677016">
    <property type="component" value="Unassembled WGS sequence"/>
</dbReference>
<dbReference type="AlphaFoldDB" id="A0A941D594"/>
<comment type="caution">
    <text evidence="2">The sequence shown here is derived from an EMBL/GenBank/DDBJ whole genome shotgun (WGS) entry which is preliminary data.</text>
</comment>
<sequence length="675" mass="72623">MTDHDQWWTHPFRLFQTNLREVDAGLDVERTLSEMTGLGYDTWLCNAGGIMSFYPTSNPVQREASGLAERASGDLVADVMAAAARHGVRVLSRFDFSRLPSDLLEDHPEWRFVGADGRPYVADGLTAICPRSDYHEVHVPQILRDFVTRYEPQGVFFNWLQYPEVSYEGDYHGVCRCDRCVAAMREAHPDLAHPSGRGGAGYEEWLELSRAHLTRLAHRYREVVNDIRPGTPLMLADVRMDIAFLETNSHLGGESERWWVHTPSELASLHRALDPPVPSVVHSSANVGLAHRQVAEQPDQFRRYAAQALSRGAWPSTVVIGDVDLGRYPCIPGASDLLGLLVRHDRLYDAFRSAAPVALLRPEGGTAMAAMQSGSDFTEYRGLYSALQEAHVPFDVLGLQDRDRLADPDLLGRYRLLVVPGTAGLGPRLAAAIDAFVESGGAVLLTGQSFEDGRPVLSCAPAASLVEAVTDEKALGGRYVGPADGGVSTTLLPVLGRFDVVVPVGGTVTGDAVLSTRSPFGPPEVSGGNRPRDDAPTVLRGTYGAGRTTQLPWTVGTTFRRSGLASVAEVVVAETLALLGDHLLFVTDLPAPVEVTAGRSGATMVVSLVNHTGGRPDRTGPPVPVRGAVTFAAGVPVSRVRALVAGVELPVSSLPDGRTRVEVGLDGVLEVLTVD</sequence>